<keyword evidence="12" id="KW-1185">Reference proteome</keyword>
<dbReference type="GO" id="GO:1903425">
    <property type="term" value="F:fluoride transmembrane transporter activity"/>
    <property type="evidence" value="ECO:0007669"/>
    <property type="project" value="TreeGrafter"/>
</dbReference>
<feature type="transmembrane region" description="Helical" evidence="10">
    <location>
        <begin position="396"/>
        <end position="415"/>
    </location>
</feature>
<reference evidence="11 12" key="1">
    <citation type="submission" date="2017-05" db="EMBL/GenBank/DDBJ databases">
        <title>Draft genome sequence of Elsinoe australis.</title>
        <authorList>
            <person name="Cheng Q."/>
        </authorList>
    </citation>
    <scope>NUCLEOTIDE SEQUENCE [LARGE SCALE GENOMIC DNA]</scope>
    <source>
        <strain evidence="11 12">NL1</strain>
    </source>
</reference>
<protein>
    <submittedName>
        <fullName evidence="11">UPF0695 membrane protein</fullName>
    </submittedName>
</protein>
<comment type="caution">
    <text evidence="11">The sequence shown here is derived from an EMBL/GenBank/DDBJ whole genome shotgun (WGS) entry which is preliminary data.</text>
</comment>
<keyword evidence="4 10" id="KW-0812">Transmembrane</keyword>
<organism evidence="11 12">
    <name type="scientific">Elsinoe australis</name>
    <dbReference type="NCBI Taxonomy" id="40998"/>
    <lineage>
        <taxon>Eukaryota</taxon>
        <taxon>Fungi</taxon>
        <taxon>Dikarya</taxon>
        <taxon>Ascomycota</taxon>
        <taxon>Pezizomycotina</taxon>
        <taxon>Dothideomycetes</taxon>
        <taxon>Dothideomycetidae</taxon>
        <taxon>Myriangiales</taxon>
        <taxon>Elsinoaceae</taxon>
        <taxon>Elsinoe</taxon>
    </lineage>
</organism>
<accession>A0A2P7Z4J1</accession>
<keyword evidence="5 10" id="KW-1133">Transmembrane helix</keyword>
<comment type="similarity">
    <text evidence="7">Belongs to the fluoride channel Fluc/FEX (TC 1.A.43) family.</text>
</comment>
<name>A0A2P7Z4J1_9PEZI</name>
<evidence type="ECO:0000256" key="2">
    <source>
        <dbReference type="ARBA" id="ARBA00004651"/>
    </source>
</evidence>
<dbReference type="OrthoDB" id="409792at2759"/>
<dbReference type="GO" id="GO:0005886">
    <property type="term" value="C:plasma membrane"/>
    <property type="evidence" value="ECO:0007669"/>
    <property type="project" value="UniProtKB-SubCell"/>
</dbReference>
<dbReference type="EMBL" id="NHZQ01000331">
    <property type="protein sequence ID" value="PSK43121.1"/>
    <property type="molecule type" value="Genomic_DNA"/>
</dbReference>
<dbReference type="PANTHER" id="PTHR28259">
    <property type="entry name" value="FLUORIDE EXPORT PROTEIN 1-RELATED"/>
    <property type="match status" value="1"/>
</dbReference>
<evidence type="ECO:0000256" key="9">
    <source>
        <dbReference type="SAM" id="MobiDB-lite"/>
    </source>
</evidence>
<comment type="subcellular location">
    <subcellularLocation>
        <location evidence="2">Cell membrane</location>
        <topology evidence="2">Multi-pass membrane protein</topology>
    </subcellularLocation>
</comment>
<evidence type="ECO:0000256" key="5">
    <source>
        <dbReference type="ARBA" id="ARBA00022989"/>
    </source>
</evidence>
<feature type="transmembrane region" description="Helical" evidence="10">
    <location>
        <begin position="324"/>
        <end position="345"/>
    </location>
</feature>
<feature type="transmembrane region" description="Helical" evidence="10">
    <location>
        <begin position="292"/>
        <end position="312"/>
    </location>
</feature>
<dbReference type="STRING" id="40998.A0A2P7Z4J1"/>
<feature type="transmembrane region" description="Helical" evidence="10">
    <location>
        <begin position="161"/>
        <end position="182"/>
    </location>
</feature>
<feature type="transmembrane region" description="Helical" evidence="10">
    <location>
        <begin position="78"/>
        <end position="101"/>
    </location>
</feature>
<evidence type="ECO:0000256" key="1">
    <source>
        <dbReference type="ARBA" id="ARBA00002598"/>
    </source>
</evidence>
<evidence type="ECO:0000256" key="7">
    <source>
        <dbReference type="ARBA" id="ARBA00035120"/>
    </source>
</evidence>
<dbReference type="Pfam" id="PF02537">
    <property type="entry name" value="CRCB"/>
    <property type="match status" value="2"/>
</dbReference>
<dbReference type="AlphaFoldDB" id="A0A2P7Z4J1"/>
<feature type="transmembrane region" description="Helical" evidence="10">
    <location>
        <begin position="107"/>
        <end position="127"/>
    </location>
</feature>
<evidence type="ECO:0000256" key="8">
    <source>
        <dbReference type="ARBA" id="ARBA00035585"/>
    </source>
</evidence>
<gene>
    <name evidence="11" type="ORF">B9Z65_7075</name>
</gene>
<feature type="compositionally biased region" description="Acidic residues" evidence="9">
    <location>
        <begin position="39"/>
        <end position="51"/>
    </location>
</feature>
<proteinExistence type="inferred from homology"/>
<dbReference type="PANTHER" id="PTHR28259:SF1">
    <property type="entry name" value="FLUORIDE EXPORT PROTEIN 1-RELATED"/>
    <property type="match status" value="1"/>
</dbReference>
<feature type="transmembrane region" description="Helical" evidence="10">
    <location>
        <begin position="220"/>
        <end position="243"/>
    </location>
</feature>
<feature type="transmembrane region" description="Helical" evidence="10">
    <location>
        <begin position="264"/>
        <end position="286"/>
    </location>
</feature>
<evidence type="ECO:0000313" key="12">
    <source>
        <dbReference type="Proteomes" id="UP000243723"/>
    </source>
</evidence>
<keyword evidence="6 10" id="KW-0472">Membrane</keyword>
<sequence>MSGLDELRVPLPVQIPDEEDGRGSAHPGRPSAELHLEDEPVDSDENFEVGEDSAQGPNQQPQTDAAKPSKGHKLLTELYIISHLIFFSLLGTLARLGIQWLTFYPGAPVTTSVLWANVGGSYVMGFLSEDRQLFQFPASLQKPNMTSAETKAQHAKHKKTIPLYIGLATGFCGCFTSFSSFMRDAFLALSNDLPSPLSHPIPANTAPPNLSTTHPRHNGYSVLSVLAVLLYEPALSLSALYVGAHTALLFDRVTPSISARTTRLLDRLALPLGVGAWLTALLIAIFPTNPSWRGEVLFALIFAPLGTLLRFYASLRLNPIAKSFPLGTFAVNIFGSALLGMAFVLQRVRIRGLAGGSVAGCQVLQGIEDGFCGCLTTVSTWVAEIQGLRRRHAYRYALVSMAAGMAVMVLIMGSVRWSVGWSSPICVTSRTSS</sequence>
<evidence type="ECO:0000313" key="11">
    <source>
        <dbReference type="EMBL" id="PSK43121.1"/>
    </source>
</evidence>
<comment type="catalytic activity">
    <reaction evidence="8">
        <text>fluoride(in) = fluoride(out)</text>
        <dbReference type="Rhea" id="RHEA:76159"/>
        <dbReference type="ChEBI" id="CHEBI:17051"/>
    </reaction>
    <physiologicalReaction direction="left-to-right" evidence="8">
        <dbReference type="Rhea" id="RHEA:76160"/>
    </physiologicalReaction>
</comment>
<evidence type="ECO:0000256" key="4">
    <source>
        <dbReference type="ARBA" id="ARBA00022692"/>
    </source>
</evidence>
<dbReference type="InterPro" id="IPR003691">
    <property type="entry name" value="FluC"/>
</dbReference>
<feature type="region of interest" description="Disordered" evidence="9">
    <location>
        <begin position="1"/>
        <end position="69"/>
    </location>
</feature>
<evidence type="ECO:0000256" key="10">
    <source>
        <dbReference type="SAM" id="Phobius"/>
    </source>
</evidence>
<dbReference type="Proteomes" id="UP000243723">
    <property type="component" value="Unassembled WGS sequence"/>
</dbReference>
<evidence type="ECO:0000256" key="3">
    <source>
        <dbReference type="ARBA" id="ARBA00022475"/>
    </source>
</evidence>
<keyword evidence="3" id="KW-1003">Cell membrane</keyword>
<comment type="function">
    <text evidence="1">Fluoride channel required for the rapid expulsion of cytoplasmic fluoride.</text>
</comment>
<evidence type="ECO:0000256" key="6">
    <source>
        <dbReference type="ARBA" id="ARBA00023136"/>
    </source>
</evidence>